<dbReference type="OrthoDB" id="1731207at2759"/>
<sequence>GAVKIKFPLSPGHTLITLVLPVGRGIGALLVDIMKKKKILVQHPSQFLSNPLYEHEEEEYSDGQYNENERRRRGEPRHDNYLGNIKMTITTFQGKNDPEVYLNHRNGERPICMWENMKFVMRRTFVSNHYHRELHKKLQCLTQGSMSVQNY</sequence>
<evidence type="ECO:0000259" key="2">
    <source>
        <dbReference type="Pfam" id="PF03732"/>
    </source>
</evidence>
<keyword evidence="4" id="KW-1185">Reference proteome</keyword>
<feature type="compositionally biased region" description="Basic and acidic residues" evidence="1">
    <location>
        <begin position="67"/>
        <end position="80"/>
    </location>
</feature>
<dbReference type="AlphaFoldDB" id="A0A371GWP9"/>
<dbReference type="Pfam" id="PF03732">
    <property type="entry name" value="Retrotrans_gag"/>
    <property type="match status" value="1"/>
</dbReference>
<dbReference type="Proteomes" id="UP000257109">
    <property type="component" value="Unassembled WGS sequence"/>
</dbReference>
<name>A0A371GWP9_MUCPR</name>
<dbReference type="EMBL" id="QJKJ01004241">
    <property type="protein sequence ID" value="RDX94975.1"/>
    <property type="molecule type" value="Genomic_DNA"/>
</dbReference>
<evidence type="ECO:0000313" key="3">
    <source>
        <dbReference type="EMBL" id="RDX94975.1"/>
    </source>
</evidence>
<dbReference type="InterPro" id="IPR005162">
    <property type="entry name" value="Retrotrans_gag_dom"/>
</dbReference>
<feature type="domain" description="Retrotransposon gag" evidence="2">
    <location>
        <begin position="111"/>
        <end position="151"/>
    </location>
</feature>
<reference evidence="3" key="1">
    <citation type="submission" date="2018-05" db="EMBL/GenBank/DDBJ databases">
        <title>Draft genome of Mucuna pruriens seed.</title>
        <authorList>
            <person name="Nnadi N.E."/>
            <person name="Vos R."/>
            <person name="Hasami M.H."/>
            <person name="Devisetty U.K."/>
            <person name="Aguiy J.C."/>
        </authorList>
    </citation>
    <scope>NUCLEOTIDE SEQUENCE [LARGE SCALE GENOMIC DNA]</scope>
    <source>
        <strain evidence="3">JCA_2017</strain>
    </source>
</reference>
<evidence type="ECO:0000313" key="4">
    <source>
        <dbReference type="Proteomes" id="UP000257109"/>
    </source>
</evidence>
<organism evidence="3 4">
    <name type="scientific">Mucuna pruriens</name>
    <name type="common">Velvet bean</name>
    <name type="synonym">Dolichos pruriens</name>
    <dbReference type="NCBI Taxonomy" id="157652"/>
    <lineage>
        <taxon>Eukaryota</taxon>
        <taxon>Viridiplantae</taxon>
        <taxon>Streptophyta</taxon>
        <taxon>Embryophyta</taxon>
        <taxon>Tracheophyta</taxon>
        <taxon>Spermatophyta</taxon>
        <taxon>Magnoliopsida</taxon>
        <taxon>eudicotyledons</taxon>
        <taxon>Gunneridae</taxon>
        <taxon>Pentapetalae</taxon>
        <taxon>rosids</taxon>
        <taxon>fabids</taxon>
        <taxon>Fabales</taxon>
        <taxon>Fabaceae</taxon>
        <taxon>Papilionoideae</taxon>
        <taxon>50 kb inversion clade</taxon>
        <taxon>NPAAA clade</taxon>
        <taxon>indigoferoid/millettioid clade</taxon>
        <taxon>Phaseoleae</taxon>
        <taxon>Mucuna</taxon>
    </lineage>
</organism>
<feature type="region of interest" description="Disordered" evidence="1">
    <location>
        <begin position="52"/>
        <end position="80"/>
    </location>
</feature>
<feature type="non-terminal residue" evidence="3">
    <location>
        <position position="1"/>
    </location>
</feature>
<protein>
    <recommendedName>
        <fullName evidence="2">Retrotransposon gag domain-containing protein</fullName>
    </recommendedName>
</protein>
<comment type="caution">
    <text evidence="3">The sequence shown here is derived from an EMBL/GenBank/DDBJ whole genome shotgun (WGS) entry which is preliminary data.</text>
</comment>
<dbReference type="PANTHER" id="PTHR35046:SF9">
    <property type="entry name" value="RNA-DIRECTED DNA POLYMERASE"/>
    <property type="match status" value="1"/>
</dbReference>
<evidence type="ECO:0000256" key="1">
    <source>
        <dbReference type="SAM" id="MobiDB-lite"/>
    </source>
</evidence>
<gene>
    <name evidence="3" type="ORF">CR513_22570</name>
</gene>
<accession>A0A371GWP9</accession>
<dbReference type="PANTHER" id="PTHR35046">
    <property type="entry name" value="ZINC KNUCKLE (CCHC-TYPE) FAMILY PROTEIN"/>
    <property type="match status" value="1"/>
</dbReference>
<proteinExistence type="predicted"/>